<comment type="similarity">
    <text evidence="3">Belongs to the DHNA family.</text>
</comment>
<accession>A0A381YBM8</accession>
<proteinExistence type="inferred from homology"/>
<evidence type="ECO:0000256" key="7">
    <source>
        <dbReference type="ARBA" id="ARBA00032903"/>
    </source>
</evidence>
<evidence type="ECO:0000259" key="8">
    <source>
        <dbReference type="SMART" id="SM00905"/>
    </source>
</evidence>
<sequence length="85" mass="9752">MSTDISAAAKSDSIHDALDYKAISKRIKQYSKDNHFQLIETLAENLAQIILEEFKVEWVKLSVSKPYAIRDSKNVGLTIERKRNE</sequence>
<dbReference type="Pfam" id="PF02152">
    <property type="entry name" value="FolB"/>
    <property type="match status" value="1"/>
</dbReference>
<dbReference type="InterPro" id="IPR006156">
    <property type="entry name" value="Dihydroneopterin_aldolase"/>
</dbReference>
<dbReference type="GO" id="GO:0005737">
    <property type="term" value="C:cytoplasm"/>
    <property type="evidence" value="ECO:0007669"/>
    <property type="project" value="TreeGrafter"/>
</dbReference>
<keyword evidence="6" id="KW-0456">Lyase</keyword>
<evidence type="ECO:0000256" key="2">
    <source>
        <dbReference type="ARBA" id="ARBA00005013"/>
    </source>
</evidence>
<dbReference type="GO" id="GO:0004150">
    <property type="term" value="F:dihydroneopterin aldolase activity"/>
    <property type="evidence" value="ECO:0007669"/>
    <property type="project" value="UniProtKB-EC"/>
</dbReference>
<keyword evidence="5" id="KW-0289">Folate biosynthesis</keyword>
<evidence type="ECO:0000256" key="6">
    <source>
        <dbReference type="ARBA" id="ARBA00023239"/>
    </source>
</evidence>
<name>A0A381YBM8_9ZZZZ</name>
<reference evidence="9" key="1">
    <citation type="submission" date="2018-05" db="EMBL/GenBank/DDBJ databases">
        <authorList>
            <person name="Lanie J.A."/>
            <person name="Ng W.-L."/>
            <person name="Kazmierczak K.M."/>
            <person name="Andrzejewski T.M."/>
            <person name="Davidsen T.M."/>
            <person name="Wayne K.J."/>
            <person name="Tettelin H."/>
            <person name="Glass J.I."/>
            <person name="Rusch D."/>
            <person name="Podicherti R."/>
            <person name="Tsui H.-C.T."/>
            <person name="Winkler M.E."/>
        </authorList>
    </citation>
    <scope>NUCLEOTIDE SEQUENCE</scope>
</reference>
<dbReference type="EC" id="4.1.2.25" evidence="4"/>
<evidence type="ECO:0000256" key="4">
    <source>
        <dbReference type="ARBA" id="ARBA00013043"/>
    </source>
</evidence>
<dbReference type="AlphaFoldDB" id="A0A381YBM8"/>
<comment type="pathway">
    <text evidence="2">Cofactor biosynthesis; tetrahydrofolate biosynthesis; 2-amino-4-hydroxy-6-hydroxymethyl-7,8-dihydropteridine diphosphate from 7,8-dihydroneopterin triphosphate: step 3/4.</text>
</comment>
<evidence type="ECO:0000256" key="1">
    <source>
        <dbReference type="ARBA" id="ARBA00001353"/>
    </source>
</evidence>
<dbReference type="InterPro" id="IPR043133">
    <property type="entry name" value="GTP-CH-I_C/QueF"/>
</dbReference>
<dbReference type="SUPFAM" id="SSF55620">
    <property type="entry name" value="Tetrahydrobiopterin biosynthesis enzymes-like"/>
    <property type="match status" value="1"/>
</dbReference>
<comment type="catalytic activity">
    <reaction evidence="1">
        <text>7,8-dihydroneopterin = 6-hydroxymethyl-7,8-dihydropterin + glycolaldehyde</text>
        <dbReference type="Rhea" id="RHEA:10540"/>
        <dbReference type="ChEBI" id="CHEBI:17001"/>
        <dbReference type="ChEBI" id="CHEBI:17071"/>
        <dbReference type="ChEBI" id="CHEBI:44841"/>
        <dbReference type="EC" id="4.1.2.25"/>
    </reaction>
</comment>
<dbReference type="PANTHER" id="PTHR42844:SF1">
    <property type="entry name" value="DIHYDRONEOPTERIN ALDOLASE 1-RELATED"/>
    <property type="match status" value="1"/>
</dbReference>
<evidence type="ECO:0000256" key="5">
    <source>
        <dbReference type="ARBA" id="ARBA00022909"/>
    </source>
</evidence>
<dbReference type="EMBL" id="UINC01017749">
    <property type="protein sequence ID" value="SVA73943.1"/>
    <property type="molecule type" value="Genomic_DNA"/>
</dbReference>
<protein>
    <recommendedName>
        <fullName evidence="4">dihydroneopterin aldolase</fullName>
        <ecNumber evidence="4">4.1.2.25</ecNumber>
    </recommendedName>
    <alternativeName>
        <fullName evidence="7">7,8-dihydroneopterin aldolase</fullName>
    </alternativeName>
</protein>
<dbReference type="PANTHER" id="PTHR42844">
    <property type="entry name" value="DIHYDRONEOPTERIN ALDOLASE 1-RELATED"/>
    <property type="match status" value="1"/>
</dbReference>
<organism evidence="9">
    <name type="scientific">marine metagenome</name>
    <dbReference type="NCBI Taxonomy" id="408172"/>
    <lineage>
        <taxon>unclassified sequences</taxon>
        <taxon>metagenomes</taxon>
        <taxon>ecological metagenomes</taxon>
    </lineage>
</organism>
<evidence type="ECO:0000256" key="3">
    <source>
        <dbReference type="ARBA" id="ARBA00005708"/>
    </source>
</evidence>
<dbReference type="Gene3D" id="3.30.1130.10">
    <property type="match status" value="1"/>
</dbReference>
<evidence type="ECO:0000313" key="9">
    <source>
        <dbReference type="EMBL" id="SVA73943.1"/>
    </source>
</evidence>
<feature type="domain" description="Dihydroneopterin aldolase/epimerase" evidence="8">
    <location>
        <begin position="2"/>
        <end position="81"/>
    </location>
</feature>
<dbReference type="GO" id="GO:0046656">
    <property type="term" value="P:folic acid biosynthetic process"/>
    <property type="evidence" value="ECO:0007669"/>
    <property type="project" value="UniProtKB-KW"/>
</dbReference>
<dbReference type="SMART" id="SM00905">
    <property type="entry name" value="FolB"/>
    <property type="match status" value="1"/>
</dbReference>
<gene>
    <name evidence="9" type="ORF">METZ01_LOCUS126797</name>
</gene>
<dbReference type="InterPro" id="IPR006157">
    <property type="entry name" value="FolB_dom"/>
</dbReference>
<dbReference type="NCBIfam" id="TIGR00526">
    <property type="entry name" value="folB_dom"/>
    <property type="match status" value="1"/>
</dbReference>